<comment type="similarity">
    <text evidence="9">Belongs to the GSP H family.</text>
</comment>
<keyword evidence="3" id="KW-1003">Cell membrane</keyword>
<gene>
    <name evidence="12" type="ORF">NBRC116591_13360</name>
</gene>
<dbReference type="InterPro" id="IPR022346">
    <property type="entry name" value="T2SS_GspH"/>
</dbReference>
<dbReference type="Proteomes" id="UP001465153">
    <property type="component" value="Unassembled WGS sequence"/>
</dbReference>
<dbReference type="EMBL" id="BAABWN010000003">
    <property type="protein sequence ID" value="GAA6167526.1"/>
    <property type="molecule type" value="Genomic_DNA"/>
</dbReference>
<dbReference type="InterPro" id="IPR045584">
    <property type="entry name" value="Pilin-like"/>
</dbReference>
<evidence type="ECO:0000259" key="11">
    <source>
        <dbReference type="Pfam" id="PF12019"/>
    </source>
</evidence>
<accession>A0ABQ0A789</accession>
<keyword evidence="6" id="KW-0812">Transmembrane</keyword>
<evidence type="ECO:0000256" key="3">
    <source>
        <dbReference type="ARBA" id="ARBA00022475"/>
    </source>
</evidence>
<keyword evidence="4" id="KW-0488">Methylation</keyword>
<dbReference type="NCBIfam" id="TIGR02532">
    <property type="entry name" value="IV_pilin_GFxxxE"/>
    <property type="match status" value="1"/>
</dbReference>
<dbReference type="InterPro" id="IPR012902">
    <property type="entry name" value="N_methyl_site"/>
</dbReference>
<keyword evidence="8" id="KW-0472">Membrane</keyword>
<proteinExistence type="inferred from homology"/>
<keyword evidence="7" id="KW-1133">Transmembrane helix</keyword>
<sequence>MKKNGFTLIELLITLSISSILVTLSTPLFSEFYKKHKASQEINNHFSLFKYARYSAASSASYVSVCAMATDNLCGDNWSNGLIIFEDNNVNGVIDDQEKVLRVYKRIPTNSTITLRASLNTKFINYTPTGTSFRRNASGNLVYCETEGDTTNSKALVFSRSGRAYLAIDKNNNGIPENGSGKDVTC</sequence>
<organism evidence="12 13">
    <name type="scientific">Sessilibacter corallicola</name>
    <dbReference type="NCBI Taxonomy" id="2904075"/>
    <lineage>
        <taxon>Bacteria</taxon>
        <taxon>Pseudomonadati</taxon>
        <taxon>Pseudomonadota</taxon>
        <taxon>Gammaproteobacteria</taxon>
        <taxon>Cellvibrionales</taxon>
        <taxon>Cellvibrionaceae</taxon>
        <taxon>Sessilibacter</taxon>
    </lineage>
</organism>
<keyword evidence="5" id="KW-0997">Cell inner membrane</keyword>
<evidence type="ECO:0000256" key="10">
    <source>
        <dbReference type="ARBA" id="ARBA00030775"/>
    </source>
</evidence>
<reference evidence="12 13" key="1">
    <citation type="submission" date="2024-04" db="EMBL/GenBank/DDBJ databases">
        <title>Draft genome sequence of Sessilibacter corallicola NBRC 116591.</title>
        <authorList>
            <person name="Miyakawa T."/>
            <person name="Kusuya Y."/>
            <person name="Miura T."/>
        </authorList>
    </citation>
    <scope>NUCLEOTIDE SEQUENCE [LARGE SCALE GENOMIC DNA]</scope>
    <source>
        <strain evidence="12 13">KU-00831-HH</strain>
    </source>
</reference>
<evidence type="ECO:0000256" key="4">
    <source>
        <dbReference type="ARBA" id="ARBA00022481"/>
    </source>
</evidence>
<evidence type="ECO:0000256" key="1">
    <source>
        <dbReference type="ARBA" id="ARBA00004377"/>
    </source>
</evidence>
<dbReference type="Gene3D" id="3.55.40.10">
    <property type="entry name" value="minor pseudopilin epsh domain"/>
    <property type="match status" value="1"/>
</dbReference>
<evidence type="ECO:0000256" key="7">
    <source>
        <dbReference type="ARBA" id="ARBA00022989"/>
    </source>
</evidence>
<dbReference type="Pfam" id="PF12019">
    <property type="entry name" value="GspH"/>
    <property type="match status" value="1"/>
</dbReference>
<evidence type="ECO:0000313" key="13">
    <source>
        <dbReference type="Proteomes" id="UP001465153"/>
    </source>
</evidence>
<evidence type="ECO:0000256" key="5">
    <source>
        <dbReference type="ARBA" id="ARBA00022519"/>
    </source>
</evidence>
<keyword evidence="13" id="KW-1185">Reference proteome</keyword>
<feature type="domain" description="General secretion pathway GspH" evidence="11">
    <location>
        <begin position="44"/>
        <end position="162"/>
    </location>
</feature>
<evidence type="ECO:0000256" key="6">
    <source>
        <dbReference type="ARBA" id="ARBA00022692"/>
    </source>
</evidence>
<dbReference type="SUPFAM" id="SSF54523">
    <property type="entry name" value="Pili subunits"/>
    <property type="match status" value="1"/>
</dbReference>
<evidence type="ECO:0000256" key="8">
    <source>
        <dbReference type="ARBA" id="ARBA00023136"/>
    </source>
</evidence>
<evidence type="ECO:0000256" key="9">
    <source>
        <dbReference type="ARBA" id="ARBA00025772"/>
    </source>
</evidence>
<dbReference type="RefSeq" id="WP_353302129.1">
    <property type="nucleotide sequence ID" value="NZ_BAABWN010000003.1"/>
</dbReference>
<evidence type="ECO:0000256" key="2">
    <source>
        <dbReference type="ARBA" id="ARBA00021549"/>
    </source>
</evidence>
<comment type="subcellular location">
    <subcellularLocation>
        <location evidence="1">Cell inner membrane</location>
        <topology evidence="1">Single-pass membrane protein</topology>
    </subcellularLocation>
</comment>
<protein>
    <recommendedName>
        <fullName evidence="2">Type II secretion system protein H</fullName>
    </recommendedName>
    <alternativeName>
        <fullName evidence="10">General secretion pathway protein H</fullName>
    </alternativeName>
</protein>
<dbReference type="Pfam" id="PF07963">
    <property type="entry name" value="N_methyl"/>
    <property type="match status" value="1"/>
</dbReference>
<evidence type="ECO:0000313" key="12">
    <source>
        <dbReference type="EMBL" id="GAA6167526.1"/>
    </source>
</evidence>
<name>A0ABQ0A789_9GAMM</name>
<comment type="caution">
    <text evidence="12">The sequence shown here is derived from an EMBL/GenBank/DDBJ whole genome shotgun (WGS) entry which is preliminary data.</text>
</comment>